<sequence>LLLDILNTYEKVDNTSLSIPMNTKPLQFVQASDKKNNNDDNVTCQINAV</sequence>
<accession>A0A814T1Y9</accession>
<dbReference type="OrthoDB" id="6413631at2759"/>
<gene>
    <name evidence="1" type="ORF">VCS650_LOCUS23018</name>
</gene>
<dbReference type="AlphaFoldDB" id="A0A814T1Y9"/>
<dbReference type="Proteomes" id="UP000663891">
    <property type="component" value="Unassembled WGS sequence"/>
</dbReference>
<proteinExistence type="predicted"/>
<feature type="non-terminal residue" evidence="1">
    <location>
        <position position="1"/>
    </location>
</feature>
<name>A0A814T1Y9_9BILA</name>
<comment type="caution">
    <text evidence="1">The sequence shown here is derived from an EMBL/GenBank/DDBJ whole genome shotgun (WGS) entry which is preliminary data.</text>
</comment>
<organism evidence="1 2">
    <name type="scientific">Adineta steineri</name>
    <dbReference type="NCBI Taxonomy" id="433720"/>
    <lineage>
        <taxon>Eukaryota</taxon>
        <taxon>Metazoa</taxon>
        <taxon>Spiralia</taxon>
        <taxon>Gnathifera</taxon>
        <taxon>Rotifera</taxon>
        <taxon>Eurotatoria</taxon>
        <taxon>Bdelloidea</taxon>
        <taxon>Adinetida</taxon>
        <taxon>Adinetidae</taxon>
        <taxon>Adineta</taxon>
    </lineage>
</organism>
<reference evidence="1" key="1">
    <citation type="submission" date="2021-02" db="EMBL/GenBank/DDBJ databases">
        <authorList>
            <person name="Nowell W R."/>
        </authorList>
    </citation>
    <scope>NUCLEOTIDE SEQUENCE</scope>
</reference>
<dbReference type="EMBL" id="CAJNON010000266">
    <property type="protein sequence ID" value="CAF1154868.1"/>
    <property type="molecule type" value="Genomic_DNA"/>
</dbReference>
<evidence type="ECO:0000313" key="2">
    <source>
        <dbReference type="Proteomes" id="UP000663891"/>
    </source>
</evidence>
<protein>
    <submittedName>
        <fullName evidence="1">Uncharacterized protein</fullName>
    </submittedName>
</protein>
<evidence type="ECO:0000313" key="1">
    <source>
        <dbReference type="EMBL" id="CAF1154868.1"/>
    </source>
</evidence>